<evidence type="ECO:0000256" key="5">
    <source>
        <dbReference type="ARBA" id="ARBA00022801"/>
    </source>
</evidence>
<gene>
    <name evidence="10" type="ORF">KM92DES2_12344</name>
</gene>
<evidence type="ECO:0000256" key="3">
    <source>
        <dbReference type="ARBA" id="ARBA00022679"/>
    </source>
</evidence>
<evidence type="ECO:0000256" key="1">
    <source>
        <dbReference type="ARBA" id="ARBA00000553"/>
    </source>
</evidence>
<name>A0A212K6Z8_9BACT</name>
<evidence type="ECO:0000256" key="4">
    <source>
        <dbReference type="ARBA" id="ARBA00022723"/>
    </source>
</evidence>
<dbReference type="AlphaFoldDB" id="A0A212K6Z8"/>
<dbReference type="GO" id="GO:0017061">
    <property type="term" value="F:S-methyl-5-thioadenosine phosphorylase activity"/>
    <property type="evidence" value="ECO:0007669"/>
    <property type="project" value="UniProtKB-EC"/>
</dbReference>
<evidence type="ECO:0000256" key="7">
    <source>
        <dbReference type="ARBA" id="ARBA00047989"/>
    </source>
</evidence>
<dbReference type="Pfam" id="PF02578">
    <property type="entry name" value="Cu-oxidase_4"/>
    <property type="match status" value="1"/>
</dbReference>
<dbReference type="InterPro" id="IPR038371">
    <property type="entry name" value="Cu_polyphenol_OxRdtase_sf"/>
</dbReference>
<evidence type="ECO:0008006" key="11">
    <source>
        <dbReference type="Google" id="ProtNLM"/>
    </source>
</evidence>
<keyword evidence="3" id="KW-0808">Transferase</keyword>
<comment type="similarity">
    <text evidence="2">Belongs to the purine nucleoside phosphorylase YfiH/LACC1 family.</text>
</comment>
<evidence type="ECO:0000256" key="6">
    <source>
        <dbReference type="ARBA" id="ARBA00022833"/>
    </source>
</evidence>
<keyword evidence="4" id="KW-0479">Metal-binding</keyword>
<comment type="catalytic activity">
    <reaction evidence="7">
        <text>adenosine + H2O + H(+) = inosine + NH4(+)</text>
        <dbReference type="Rhea" id="RHEA:24408"/>
        <dbReference type="ChEBI" id="CHEBI:15377"/>
        <dbReference type="ChEBI" id="CHEBI:15378"/>
        <dbReference type="ChEBI" id="CHEBI:16335"/>
        <dbReference type="ChEBI" id="CHEBI:17596"/>
        <dbReference type="ChEBI" id="CHEBI:28938"/>
        <dbReference type="EC" id="3.5.4.4"/>
    </reaction>
    <physiologicalReaction direction="left-to-right" evidence="7">
        <dbReference type="Rhea" id="RHEA:24409"/>
    </physiologicalReaction>
</comment>
<evidence type="ECO:0000313" key="10">
    <source>
        <dbReference type="EMBL" id="SBW07509.1"/>
    </source>
</evidence>
<dbReference type="InterPro" id="IPR003730">
    <property type="entry name" value="Cu_polyphenol_OxRdtase"/>
</dbReference>
<evidence type="ECO:0000256" key="9">
    <source>
        <dbReference type="ARBA" id="ARBA00049893"/>
    </source>
</evidence>
<keyword evidence="5" id="KW-0378">Hydrolase</keyword>
<sequence>MSVSYIPFVFPGVPQVRCAFQTRAGGVSLGEFGGGNIAFTVQDNPEHVIANRRSLLEGLRPQGMTAWAELMQVHGDGFVFEPEAVACETPVTAEGDGMATARPGLGLLIKTADCQPILIAHKSGAYIAAMHAGWRGNRCDFPITGVARFCERYGLEPRDLLAVRGPSLGPGKAEFVNFDKEWGDPYLPWFDASSKTMDLWGLTRHQLERAGLLPRNIYGLDICTASNNEQFFSYRCARRSGRQASLVWIAA</sequence>
<accession>A0A212K6Z8</accession>
<dbReference type="SUPFAM" id="SSF64438">
    <property type="entry name" value="CNF1/YfiH-like putative cysteine hydrolases"/>
    <property type="match status" value="1"/>
</dbReference>
<reference evidence="10" key="1">
    <citation type="submission" date="2016-04" db="EMBL/GenBank/DDBJ databases">
        <authorList>
            <person name="Evans L.H."/>
            <person name="Alamgir A."/>
            <person name="Owens N."/>
            <person name="Weber N.D."/>
            <person name="Virtaneva K."/>
            <person name="Barbian K."/>
            <person name="Babar A."/>
            <person name="Rosenke K."/>
        </authorList>
    </citation>
    <scope>NUCLEOTIDE SEQUENCE</scope>
    <source>
        <strain evidence="10">92-2</strain>
    </source>
</reference>
<dbReference type="EMBL" id="FLUP01000001">
    <property type="protein sequence ID" value="SBW07509.1"/>
    <property type="molecule type" value="Genomic_DNA"/>
</dbReference>
<dbReference type="PANTHER" id="PTHR30616:SF2">
    <property type="entry name" value="PURINE NUCLEOSIDE PHOSPHORYLASE LACC1"/>
    <property type="match status" value="1"/>
</dbReference>
<dbReference type="GO" id="GO:0016787">
    <property type="term" value="F:hydrolase activity"/>
    <property type="evidence" value="ECO:0007669"/>
    <property type="project" value="UniProtKB-KW"/>
</dbReference>
<comment type="catalytic activity">
    <reaction evidence="1">
        <text>inosine + phosphate = alpha-D-ribose 1-phosphate + hypoxanthine</text>
        <dbReference type="Rhea" id="RHEA:27646"/>
        <dbReference type="ChEBI" id="CHEBI:17368"/>
        <dbReference type="ChEBI" id="CHEBI:17596"/>
        <dbReference type="ChEBI" id="CHEBI:43474"/>
        <dbReference type="ChEBI" id="CHEBI:57720"/>
        <dbReference type="EC" id="2.4.2.1"/>
    </reaction>
    <physiologicalReaction direction="left-to-right" evidence="1">
        <dbReference type="Rhea" id="RHEA:27647"/>
    </physiologicalReaction>
</comment>
<evidence type="ECO:0000256" key="8">
    <source>
        <dbReference type="ARBA" id="ARBA00048968"/>
    </source>
</evidence>
<dbReference type="GO" id="GO:0005507">
    <property type="term" value="F:copper ion binding"/>
    <property type="evidence" value="ECO:0007669"/>
    <property type="project" value="TreeGrafter"/>
</dbReference>
<dbReference type="CDD" id="cd16833">
    <property type="entry name" value="YfiH"/>
    <property type="match status" value="1"/>
</dbReference>
<organism evidence="10">
    <name type="scientific">uncultured Desulfovibrio sp</name>
    <dbReference type="NCBI Taxonomy" id="167968"/>
    <lineage>
        <taxon>Bacteria</taxon>
        <taxon>Pseudomonadati</taxon>
        <taxon>Thermodesulfobacteriota</taxon>
        <taxon>Desulfovibrionia</taxon>
        <taxon>Desulfovibrionales</taxon>
        <taxon>Desulfovibrionaceae</taxon>
        <taxon>Desulfovibrio</taxon>
        <taxon>environmental samples</taxon>
    </lineage>
</organism>
<dbReference type="Gene3D" id="3.60.140.10">
    <property type="entry name" value="CNF1/YfiH-like putative cysteine hydrolases"/>
    <property type="match status" value="1"/>
</dbReference>
<comment type="catalytic activity">
    <reaction evidence="9">
        <text>S-methyl-5'-thioadenosine + phosphate = 5-(methylsulfanyl)-alpha-D-ribose 1-phosphate + adenine</text>
        <dbReference type="Rhea" id="RHEA:11852"/>
        <dbReference type="ChEBI" id="CHEBI:16708"/>
        <dbReference type="ChEBI" id="CHEBI:17509"/>
        <dbReference type="ChEBI" id="CHEBI:43474"/>
        <dbReference type="ChEBI" id="CHEBI:58533"/>
        <dbReference type="EC" id="2.4.2.28"/>
    </reaction>
    <physiologicalReaction direction="left-to-right" evidence="9">
        <dbReference type="Rhea" id="RHEA:11853"/>
    </physiologicalReaction>
</comment>
<dbReference type="PANTHER" id="PTHR30616">
    <property type="entry name" value="UNCHARACTERIZED PROTEIN YFIH"/>
    <property type="match status" value="1"/>
</dbReference>
<proteinExistence type="inferred from homology"/>
<dbReference type="InterPro" id="IPR011324">
    <property type="entry name" value="Cytotoxic_necrot_fac-like_cat"/>
</dbReference>
<keyword evidence="6" id="KW-0862">Zinc</keyword>
<dbReference type="RefSeq" id="WP_192113856.1">
    <property type="nucleotide sequence ID" value="NZ_CABUEN010000010.1"/>
</dbReference>
<comment type="catalytic activity">
    <reaction evidence="8">
        <text>adenosine + phosphate = alpha-D-ribose 1-phosphate + adenine</text>
        <dbReference type="Rhea" id="RHEA:27642"/>
        <dbReference type="ChEBI" id="CHEBI:16335"/>
        <dbReference type="ChEBI" id="CHEBI:16708"/>
        <dbReference type="ChEBI" id="CHEBI:43474"/>
        <dbReference type="ChEBI" id="CHEBI:57720"/>
        <dbReference type="EC" id="2.4.2.1"/>
    </reaction>
    <physiologicalReaction direction="left-to-right" evidence="8">
        <dbReference type="Rhea" id="RHEA:27643"/>
    </physiologicalReaction>
</comment>
<evidence type="ECO:0000256" key="2">
    <source>
        <dbReference type="ARBA" id="ARBA00007353"/>
    </source>
</evidence>
<protein>
    <recommendedName>
        <fullName evidence="11">Multicopper polyphenol oxidase</fullName>
    </recommendedName>
</protein>